<dbReference type="AlphaFoldDB" id="A0A975B1R0"/>
<proteinExistence type="predicted"/>
<gene>
    <name evidence="1" type="ORF">GJV85_11150</name>
</gene>
<protein>
    <submittedName>
        <fullName evidence="1">Uncharacterized protein</fullName>
    </submittedName>
</protein>
<reference evidence="1" key="2">
    <citation type="submission" date="2021-04" db="EMBL/GenBank/DDBJ databases">
        <title>Isolation and characterization of a novel species of the genus Sulfurimonas.</title>
        <authorList>
            <person name="Fukui M."/>
        </authorList>
    </citation>
    <scope>NUCLEOTIDE SEQUENCE</scope>
    <source>
        <strain evidence="1">H1576</strain>
    </source>
</reference>
<reference evidence="1" key="1">
    <citation type="submission" date="2019-11" db="EMBL/GenBank/DDBJ databases">
        <authorList>
            <person name="Kojima H."/>
        </authorList>
    </citation>
    <scope>NUCLEOTIDE SEQUENCE</scope>
    <source>
        <strain evidence="1">H1576</strain>
    </source>
</reference>
<keyword evidence="2" id="KW-1185">Reference proteome</keyword>
<organism evidence="1 2">
    <name type="scientific">Sulfurimonas aquatica</name>
    <dbReference type="NCBI Taxonomy" id="2672570"/>
    <lineage>
        <taxon>Bacteria</taxon>
        <taxon>Pseudomonadati</taxon>
        <taxon>Campylobacterota</taxon>
        <taxon>Epsilonproteobacteria</taxon>
        <taxon>Campylobacterales</taxon>
        <taxon>Sulfurimonadaceae</taxon>
        <taxon>Sulfurimonas</taxon>
    </lineage>
</organism>
<evidence type="ECO:0000313" key="2">
    <source>
        <dbReference type="Proteomes" id="UP000671852"/>
    </source>
</evidence>
<sequence>MKQLINRYNSIFLLLLLGGCASNTKVSPSNNSALNSVSPIVKKEKAGFIQKTLDEFVEDEWTPTVSKDEKIQKKYMSQSKKASDEEVIYIEKEDKNFTLQEIVDKSEAYFRAKPADHNNSHVKKLNNMPVIGKVSK</sequence>
<dbReference type="RefSeq" id="WP_207561452.1">
    <property type="nucleotide sequence ID" value="NZ_CP046072.1"/>
</dbReference>
<accession>A0A975B1R0</accession>
<dbReference type="Proteomes" id="UP000671852">
    <property type="component" value="Chromosome"/>
</dbReference>
<evidence type="ECO:0000313" key="1">
    <source>
        <dbReference type="EMBL" id="QSZ42641.1"/>
    </source>
</evidence>
<dbReference type="KEGG" id="saqt:GJV85_11150"/>
<dbReference type="EMBL" id="CP046072">
    <property type="protein sequence ID" value="QSZ42641.1"/>
    <property type="molecule type" value="Genomic_DNA"/>
</dbReference>
<dbReference type="PROSITE" id="PS51257">
    <property type="entry name" value="PROKAR_LIPOPROTEIN"/>
    <property type="match status" value="1"/>
</dbReference>
<name>A0A975B1R0_9BACT</name>